<feature type="transmembrane region" description="Helical" evidence="8">
    <location>
        <begin position="67"/>
        <end position="89"/>
    </location>
</feature>
<organism evidence="9 10">
    <name type="scientific">Halodesulfovibrio marinisediminis DSM 17456</name>
    <dbReference type="NCBI Taxonomy" id="1121457"/>
    <lineage>
        <taxon>Bacteria</taxon>
        <taxon>Pseudomonadati</taxon>
        <taxon>Thermodesulfobacteriota</taxon>
        <taxon>Desulfovibrionia</taxon>
        <taxon>Desulfovibrionales</taxon>
        <taxon>Desulfovibrionaceae</taxon>
        <taxon>Halodesulfovibrio</taxon>
    </lineage>
</organism>
<keyword evidence="7 8" id="KW-0472">Membrane</keyword>
<dbReference type="Pfam" id="PF00375">
    <property type="entry name" value="SDF"/>
    <property type="match status" value="1"/>
</dbReference>
<dbReference type="InterPro" id="IPR001991">
    <property type="entry name" value="Na-dicarboxylate_symporter"/>
</dbReference>
<dbReference type="Proteomes" id="UP000184694">
    <property type="component" value="Unassembled WGS sequence"/>
</dbReference>
<reference evidence="10" key="1">
    <citation type="submission" date="2016-11" db="EMBL/GenBank/DDBJ databases">
        <authorList>
            <person name="Varghese N."/>
            <person name="Submissions S."/>
        </authorList>
    </citation>
    <scope>NUCLEOTIDE SEQUENCE [LARGE SCALE GENOMIC DNA]</scope>
    <source>
        <strain evidence="10">DSM 17456</strain>
    </source>
</reference>
<evidence type="ECO:0000256" key="6">
    <source>
        <dbReference type="ARBA" id="ARBA00022989"/>
    </source>
</evidence>
<feature type="transmembrane region" description="Helical" evidence="8">
    <location>
        <begin position="7"/>
        <end position="28"/>
    </location>
</feature>
<dbReference type="GO" id="GO:0006835">
    <property type="term" value="P:dicarboxylic acid transport"/>
    <property type="evidence" value="ECO:0007669"/>
    <property type="project" value="TreeGrafter"/>
</dbReference>
<dbReference type="GO" id="GO:0015293">
    <property type="term" value="F:symporter activity"/>
    <property type="evidence" value="ECO:0007669"/>
    <property type="project" value="UniProtKB-KW"/>
</dbReference>
<name>A0A1N6IE82_9BACT</name>
<dbReference type="STRING" id="1121457.SAMN02745161_2665"/>
<dbReference type="InterPro" id="IPR036458">
    <property type="entry name" value="Na:dicarbo_symporter_sf"/>
</dbReference>
<feature type="transmembrane region" description="Helical" evidence="8">
    <location>
        <begin position="136"/>
        <end position="154"/>
    </location>
</feature>
<accession>A0A1N6IE82</accession>
<keyword evidence="4 8" id="KW-0812">Transmembrane</keyword>
<evidence type="ECO:0000256" key="3">
    <source>
        <dbReference type="ARBA" id="ARBA00022475"/>
    </source>
</evidence>
<evidence type="ECO:0000313" key="9">
    <source>
        <dbReference type="EMBL" id="SIO30312.1"/>
    </source>
</evidence>
<feature type="transmembrane region" description="Helical" evidence="8">
    <location>
        <begin position="34"/>
        <end position="55"/>
    </location>
</feature>
<dbReference type="InterPro" id="IPR018107">
    <property type="entry name" value="Na-dicarboxylate_symporter_CS"/>
</dbReference>
<dbReference type="RefSeq" id="WP_074217423.1">
    <property type="nucleotide sequence ID" value="NZ_FSRG01000006.1"/>
</dbReference>
<evidence type="ECO:0000313" key="10">
    <source>
        <dbReference type="Proteomes" id="UP000184694"/>
    </source>
</evidence>
<dbReference type="PANTHER" id="PTHR42865">
    <property type="entry name" value="PROTON/GLUTAMATE-ASPARTATE SYMPORTER"/>
    <property type="match status" value="1"/>
</dbReference>
<dbReference type="EMBL" id="FSRG01000006">
    <property type="protein sequence ID" value="SIO30312.1"/>
    <property type="molecule type" value="Genomic_DNA"/>
</dbReference>
<keyword evidence="2" id="KW-0813">Transport</keyword>
<keyword evidence="3" id="KW-1003">Cell membrane</keyword>
<proteinExistence type="predicted"/>
<protein>
    <submittedName>
        <fullName evidence="9">Na+/H+-dicarboxylate symporter</fullName>
    </submittedName>
</protein>
<sequence>MKLWTKILIGMIVGVVVGAFVPAVVPYVSPVGTLFINAIKMLIVPLVFASLVTGMTSMDDVKKLGRISFKTISIYLTTTVIAISIGLIIGELLQPGAGMNLAAAGEQVTKEAPSLANTLTGLIPKNPIDAMVKGNILQIIVFAIFVGLSINFAGEKGAPVKSFFESLAEVMYSMTSIVMACAPYGVAALIAKVVAQYGLDALLPLAKIICAMYLGAIVHIFFTYGSYVTTIGRLNPVKFFRGIVDAQMVAFSTSSSAGTLPATIRCTEKNLGVSPSISSFVLPLGATINMDGTAIYQGVCALFIAQAYNIDLTLGNIVTIMLTGTLASIGTAGVPGAGLIMLSLILSSVGLPMEGIALIAGIDRVLDMARTTVNISGDAMTAVLVSRTENELNEEVYNAS</sequence>
<keyword evidence="6 8" id="KW-1133">Transmembrane helix</keyword>
<gene>
    <name evidence="9" type="ORF">SAMN02745161_2665</name>
</gene>
<feature type="transmembrane region" description="Helical" evidence="8">
    <location>
        <begin position="340"/>
        <end position="362"/>
    </location>
</feature>
<evidence type="ECO:0000256" key="4">
    <source>
        <dbReference type="ARBA" id="ARBA00022692"/>
    </source>
</evidence>
<dbReference type="FunFam" id="1.10.3860.10:FF:000001">
    <property type="entry name" value="C4-dicarboxylate transport protein"/>
    <property type="match status" value="1"/>
</dbReference>
<feature type="transmembrane region" description="Helical" evidence="8">
    <location>
        <begin position="312"/>
        <end position="334"/>
    </location>
</feature>
<feature type="transmembrane region" description="Helical" evidence="8">
    <location>
        <begin position="175"/>
        <end position="195"/>
    </location>
</feature>
<dbReference type="PRINTS" id="PR00173">
    <property type="entry name" value="EDTRNSPORT"/>
</dbReference>
<dbReference type="PROSITE" id="PS00714">
    <property type="entry name" value="NA_DICARBOXYL_SYMP_2"/>
    <property type="match status" value="1"/>
</dbReference>
<dbReference type="OrthoDB" id="9766690at2"/>
<evidence type="ECO:0000256" key="8">
    <source>
        <dbReference type="SAM" id="Phobius"/>
    </source>
</evidence>
<dbReference type="GO" id="GO:0005886">
    <property type="term" value="C:plasma membrane"/>
    <property type="evidence" value="ECO:0007669"/>
    <property type="project" value="UniProtKB-SubCell"/>
</dbReference>
<dbReference type="PANTHER" id="PTHR42865:SF7">
    <property type="entry name" value="PROTON_GLUTAMATE-ASPARTATE SYMPORTER"/>
    <property type="match status" value="1"/>
</dbReference>
<evidence type="ECO:0000256" key="5">
    <source>
        <dbReference type="ARBA" id="ARBA00022847"/>
    </source>
</evidence>
<keyword evidence="5" id="KW-0769">Symport</keyword>
<evidence type="ECO:0000256" key="7">
    <source>
        <dbReference type="ARBA" id="ARBA00023136"/>
    </source>
</evidence>
<comment type="subcellular location">
    <subcellularLocation>
        <location evidence="1">Cell membrane</location>
        <topology evidence="1">Multi-pass membrane protein</topology>
    </subcellularLocation>
</comment>
<feature type="transmembrane region" description="Helical" evidence="8">
    <location>
        <begin position="201"/>
        <end position="224"/>
    </location>
</feature>
<dbReference type="Gene3D" id="1.10.3860.10">
    <property type="entry name" value="Sodium:dicarboxylate symporter"/>
    <property type="match status" value="1"/>
</dbReference>
<dbReference type="AlphaFoldDB" id="A0A1N6IE82"/>
<evidence type="ECO:0000256" key="1">
    <source>
        <dbReference type="ARBA" id="ARBA00004651"/>
    </source>
</evidence>
<keyword evidence="10" id="KW-1185">Reference proteome</keyword>
<evidence type="ECO:0000256" key="2">
    <source>
        <dbReference type="ARBA" id="ARBA00022448"/>
    </source>
</evidence>
<dbReference type="SUPFAM" id="SSF118215">
    <property type="entry name" value="Proton glutamate symport protein"/>
    <property type="match status" value="1"/>
</dbReference>